<evidence type="ECO:0000313" key="3">
    <source>
        <dbReference type="Proteomes" id="UP000011668"/>
    </source>
</evidence>
<keyword evidence="3" id="KW-1185">Reference proteome</keyword>
<proteinExistence type="predicted"/>
<accession>L8WYG0</accession>
<comment type="caution">
    <text evidence="2">The sequence shown here is derived from an EMBL/GenBank/DDBJ whole genome shotgun (WGS) entry which is preliminary data.</text>
</comment>
<name>L8WYG0_THACA</name>
<dbReference type="HOGENOM" id="CLU_611362_0_0_1"/>
<protein>
    <submittedName>
        <fullName evidence="2">Uncharacterized protein</fullName>
    </submittedName>
</protein>
<reference evidence="2 3" key="1">
    <citation type="journal article" date="2013" name="Nat. Commun.">
        <title>The evolution and pathogenic mechanisms of the rice sheath blight pathogen.</title>
        <authorList>
            <person name="Zheng A."/>
            <person name="Lin R."/>
            <person name="Xu L."/>
            <person name="Qin P."/>
            <person name="Tang C."/>
            <person name="Ai P."/>
            <person name="Zhang D."/>
            <person name="Liu Y."/>
            <person name="Sun Z."/>
            <person name="Feng H."/>
            <person name="Wang Y."/>
            <person name="Chen Y."/>
            <person name="Liang X."/>
            <person name="Fu R."/>
            <person name="Li Q."/>
            <person name="Zhang J."/>
            <person name="Yu X."/>
            <person name="Xie Z."/>
            <person name="Ding L."/>
            <person name="Guan P."/>
            <person name="Tang J."/>
            <person name="Liang Y."/>
            <person name="Wang S."/>
            <person name="Deng Q."/>
            <person name="Li S."/>
            <person name="Zhu J."/>
            <person name="Wang L."/>
            <person name="Liu H."/>
            <person name="Li P."/>
        </authorList>
    </citation>
    <scope>NUCLEOTIDE SEQUENCE [LARGE SCALE GENOMIC DNA]</scope>
    <source>
        <strain evidence="3">AG-1 IA</strain>
    </source>
</reference>
<dbReference type="AlphaFoldDB" id="L8WYG0"/>
<sequence>MMTIEPHWKNSRIRTWFFSLSDHIMPGGPVAAQLDEQPLIVEHDTREDGNQPVLPGDGTSTPVSKPERTPLPWKPLIVLTALNAVCPLAFELVYPFVNSMIVEIGVTDDPERVGFYSGLIVGGPFSKMTQLIIYFVGIGIFGHEPHYDVQPQHFCSKTLQLTNICYAGLGGLSISIMSFGLSKSLAGMIMSRCIGGALGARPKQPRYRILDDERILSARPNHRFTTWRSARASRATMESIPNTVLERVPVSSSVFGRGGFLPDLGTLPSKVKSRRKAKRSPYSSGSSTLPTKQTTPLLVNETELETNRASKKPTWRTVMTPSILSLVINNACMRAGDVRRPNRDTDVDSSSRAYTHDGRLFQSQSCAGHGPIVQSNHGVLVSRRSRIPVPPLGGELDRNQEHRIQYCAVHLLLSLECLRLRVGVHGHDGQRCVSIGGSTQLNQRYVSL</sequence>
<evidence type="ECO:0000256" key="1">
    <source>
        <dbReference type="SAM" id="MobiDB-lite"/>
    </source>
</evidence>
<feature type="region of interest" description="Disordered" evidence="1">
    <location>
        <begin position="266"/>
        <end position="295"/>
    </location>
</feature>
<dbReference type="EMBL" id="AFRT01000991">
    <property type="protein sequence ID" value="ELU41778.1"/>
    <property type="molecule type" value="Genomic_DNA"/>
</dbReference>
<evidence type="ECO:0000313" key="2">
    <source>
        <dbReference type="EMBL" id="ELU41778.1"/>
    </source>
</evidence>
<feature type="region of interest" description="Disordered" evidence="1">
    <location>
        <begin position="46"/>
        <end position="67"/>
    </location>
</feature>
<organism evidence="2 3">
    <name type="scientific">Thanatephorus cucumeris (strain AG1-IA)</name>
    <name type="common">Rice sheath blight fungus</name>
    <name type="synonym">Rhizoctonia solani</name>
    <dbReference type="NCBI Taxonomy" id="983506"/>
    <lineage>
        <taxon>Eukaryota</taxon>
        <taxon>Fungi</taxon>
        <taxon>Dikarya</taxon>
        <taxon>Basidiomycota</taxon>
        <taxon>Agaricomycotina</taxon>
        <taxon>Agaricomycetes</taxon>
        <taxon>Cantharellales</taxon>
        <taxon>Ceratobasidiaceae</taxon>
        <taxon>Rhizoctonia</taxon>
        <taxon>Rhizoctonia solani AG-1</taxon>
    </lineage>
</organism>
<feature type="compositionally biased region" description="Polar residues" evidence="1">
    <location>
        <begin position="281"/>
        <end position="295"/>
    </location>
</feature>
<dbReference type="Proteomes" id="UP000011668">
    <property type="component" value="Unassembled WGS sequence"/>
</dbReference>
<gene>
    <name evidence="2" type="ORF">AG1IA_04206</name>
</gene>
<dbReference type="OrthoDB" id="419616at2759"/>